<sequence length="156" mass="18048">MRLEEAIQRLDRSTAAPGTNESVKIRQRFSTILQELKYKNFPPEQLALVEHELELIFKDFNLEGNNAEKELRVHLKNFLKFLRTNFSLLPEGYCAMYGMRIGLTTGLILLLFLFFYTESSFKYYSPLGGLLLGVMLGSACDRWEKMKGRTLLTKIV</sequence>
<keyword evidence="1" id="KW-0472">Membrane</keyword>
<dbReference type="RefSeq" id="WP_265163407.1">
    <property type="nucleotide sequence ID" value="NZ_CP069620.1"/>
</dbReference>
<dbReference type="Proteomes" id="UP001163981">
    <property type="component" value="Chromosome"/>
</dbReference>
<name>A0ABY6NQ83_9FLAO</name>
<gene>
    <name evidence="2" type="ORF">JRG66_14055</name>
</gene>
<accession>A0ABY6NQ83</accession>
<feature type="transmembrane region" description="Helical" evidence="1">
    <location>
        <begin position="97"/>
        <end position="117"/>
    </location>
</feature>
<reference evidence="2" key="1">
    <citation type="submission" date="2021-02" db="EMBL/GenBank/DDBJ databases">
        <title>Salinimicrobium sp. nov. isolated from seawater in Tongyeong, Republic of Korea.</title>
        <authorList>
            <person name="Lee S.-J."/>
        </authorList>
    </citation>
    <scope>NUCLEOTIDE SEQUENCE</scope>
    <source>
        <strain evidence="2">HN-2-9-2</strain>
    </source>
</reference>
<feature type="transmembrane region" description="Helical" evidence="1">
    <location>
        <begin position="123"/>
        <end position="140"/>
    </location>
</feature>
<keyword evidence="1" id="KW-1133">Transmembrane helix</keyword>
<proteinExistence type="predicted"/>
<dbReference type="EMBL" id="CP069620">
    <property type="protein sequence ID" value="UZH55067.1"/>
    <property type="molecule type" value="Genomic_DNA"/>
</dbReference>
<keyword evidence="1" id="KW-0812">Transmembrane</keyword>
<protein>
    <submittedName>
        <fullName evidence="2">Uncharacterized protein</fullName>
    </submittedName>
</protein>
<organism evidence="2 3">
    <name type="scientific">Salinimicrobium tongyeongense</name>
    <dbReference type="NCBI Taxonomy" id="2809707"/>
    <lineage>
        <taxon>Bacteria</taxon>
        <taxon>Pseudomonadati</taxon>
        <taxon>Bacteroidota</taxon>
        <taxon>Flavobacteriia</taxon>
        <taxon>Flavobacteriales</taxon>
        <taxon>Flavobacteriaceae</taxon>
        <taxon>Salinimicrobium</taxon>
    </lineage>
</organism>
<evidence type="ECO:0000256" key="1">
    <source>
        <dbReference type="SAM" id="Phobius"/>
    </source>
</evidence>
<keyword evidence="3" id="KW-1185">Reference proteome</keyword>
<evidence type="ECO:0000313" key="2">
    <source>
        <dbReference type="EMBL" id="UZH55067.1"/>
    </source>
</evidence>
<evidence type="ECO:0000313" key="3">
    <source>
        <dbReference type="Proteomes" id="UP001163981"/>
    </source>
</evidence>